<dbReference type="Proteomes" id="UP000386466">
    <property type="component" value="Unassembled WGS sequence"/>
</dbReference>
<proteinExistence type="predicted"/>
<evidence type="ECO:0000313" key="3">
    <source>
        <dbReference type="Proteomes" id="UP000386466"/>
    </source>
</evidence>
<gene>
    <name evidence="2" type="ORF">LYPA_23C019413</name>
</gene>
<reference evidence="2 3" key="1">
    <citation type="submission" date="2019-01" db="EMBL/GenBank/DDBJ databases">
        <authorList>
            <person name="Alioto T."/>
            <person name="Alioto T."/>
        </authorList>
    </citation>
    <scope>NUCLEOTIDE SEQUENCE [LARGE SCALE GENOMIC DNA]</scope>
</reference>
<dbReference type="AlphaFoldDB" id="A0A485MJR8"/>
<feature type="compositionally biased region" description="Basic residues" evidence="1">
    <location>
        <begin position="10"/>
        <end position="26"/>
    </location>
</feature>
<evidence type="ECO:0000313" key="2">
    <source>
        <dbReference type="EMBL" id="VFV20587.1"/>
    </source>
</evidence>
<sequence>MRGLKDRTKAAGRGRVKRRDRTKPGHRGPACQICTCPHSSSSVQAVAWTSVRQVDTPLQGGPPARPGFKLKRGEGECVYPLPLTATVLPSLSLLHPALCSRAWDGQRLSSGPVFTADFALCHF</sequence>
<organism evidence="2 3">
    <name type="scientific">Lynx pardinus</name>
    <name type="common">Iberian lynx</name>
    <name type="synonym">Felis pardina</name>
    <dbReference type="NCBI Taxonomy" id="191816"/>
    <lineage>
        <taxon>Eukaryota</taxon>
        <taxon>Metazoa</taxon>
        <taxon>Chordata</taxon>
        <taxon>Craniata</taxon>
        <taxon>Vertebrata</taxon>
        <taxon>Euteleostomi</taxon>
        <taxon>Mammalia</taxon>
        <taxon>Eutheria</taxon>
        <taxon>Laurasiatheria</taxon>
        <taxon>Carnivora</taxon>
        <taxon>Feliformia</taxon>
        <taxon>Felidae</taxon>
        <taxon>Felinae</taxon>
        <taxon>Lynx</taxon>
    </lineage>
</organism>
<accession>A0A485MJR8</accession>
<keyword evidence="3" id="KW-1185">Reference proteome</keyword>
<feature type="region of interest" description="Disordered" evidence="1">
    <location>
        <begin position="1"/>
        <end position="28"/>
    </location>
</feature>
<dbReference type="EMBL" id="CAAGRJ010002677">
    <property type="protein sequence ID" value="VFV20587.1"/>
    <property type="molecule type" value="Genomic_DNA"/>
</dbReference>
<name>A0A485MJR8_LYNPA</name>
<protein>
    <submittedName>
        <fullName evidence="2">Uncharacterized protein</fullName>
    </submittedName>
</protein>
<evidence type="ECO:0000256" key="1">
    <source>
        <dbReference type="SAM" id="MobiDB-lite"/>
    </source>
</evidence>